<dbReference type="Proteomes" id="UP000257109">
    <property type="component" value="Unassembled WGS sequence"/>
</dbReference>
<name>A0A371HU66_MUCPR</name>
<protein>
    <submittedName>
        <fullName evidence="1">Uncharacterized protein</fullName>
    </submittedName>
</protein>
<comment type="caution">
    <text evidence="1">The sequence shown here is derived from an EMBL/GenBank/DDBJ whole genome shotgun (WGS) entry which is preliminary data.</text>
</comment>
<evidence type="ECO:0000313" key="2">
    <source>
        <dbReference type="Proteomes" id="UP000257109"/>
    </source>
</evidence>
<sequence length="126" mass="15189">MKESEIVKEAHQCFESYKQRRSLRMKEKIDGALMPHTKGNKGGGWKNKFLPCSHCKKNNHTKIFCWFKPSIKRRACNSLVMWKRFVKIKQTIRDNKPKWLRLKNKIRSIYLLLLIILQTIKKRYNL</sequence>
<dbReference type="EMBL" id="QJKJ01001712">
    <property type="protein sequence ID" value="RDY06297.1"/>
    <property type="molecule type" value="Genomic_DNA"/>
</dbReference>
<reference evidence="1" key="1">
    <citation type="submission" date="2018-05" db="EMBL/GenBank/DDBJ databases">
        <title>Draft genome of Mucuna pruriens seed.</title>
        <authorList>
            <person name="Nnadi N.E."/>
            <person name="Vos R."/>
            <person name="Hasami M.H."/>
            <person name="Devisetty U.K."/>
            <person name="Aguiy J.C."/>
        </authorList>
    </citation>
    <scope>NUCLEOTIDE SEQUENCE [LARGE SCALE GENOMIC DNA]</scope>
    <source>
        <strain evidence="1">JCA_2017</strain>
    </source>
</reference>
<organism evidence="1 2">
    <name type="scientific">Mucuna pruriens</name>
    <name type="common">Velvet bean</name>
    <name type="synonym">Dolichos pruriens</name>
    <dbReference type="NCBI Taxonomy" id="157652"/>
    <lineage>
        <taxon>Eukaryota</taxon>
        <taxon>Viridiplantae</taxon>
        <taxon>Streptophyta</taxon>
        <taxon>Embryophyta</taxon>
        <taxon>Tracheophyta</taxon>
        <taxon>Spermatophyta</taxon>
        <taxon>Magnoliopsida</taxon>
        <taxon>eudicotyledons</taxon>
        <taxon>Gunneridae</taxon>
        <taxon>Pentapetalae</taxon>
        <taxon>rosids</taxon>
        <taxon>fabids</taxon>
        <taxon>Fabales</taxon>
        <taxon>Fabaceae</taxon>
        <taxon>Papilionoideae</taxon>
        <taxon>50 kb inversion clade</taxon>
        <taxon>NPAAA clade</taxon>
        <taxon>indigoferoid/millettioid clade</taxon>
        <taxon>Phaseoleae</taxon>
        <taxon>Mucuna</taxon>
    </lineage>
</organism>
<gene>
    <name evidence="1" type="ORF">CR513_09746</name>
</gene>
<proteinExistence type="predicted"/>
<evidence type="ECO:0000313" key="1">
    <source>
        <dbReference type="EMBL" id="RDY06297.1"/>
    </source>
</evidence>
<feature type="non-terminal residue" evidence="1">
    <location>
        <position position="1"/>
    </location>
</feature>
<accession>A0A371HU66</accession>
<dbReference type="AlphaFoldDB" id="A0A371HU66"/>
<keyword evidence="2" id="KW-1185">Reference proteome</keyword>